<sequence length="1193" mass="133680">MATITTPITDSTHSPIVTINAATTINEKLIPSTFPQWRAQFEALLIGYDLIEFVTGKHKFPVIDALNPTASKAANSHWIRQDKLILHAILASTSTTITPLLSACKTSCDAWTTLTRLYAGKSRTRVMQLKEDLTLSNRGSRSVTEFLQGIKVIADELAIIDHPVSDDDLTLYILNGLGVEFRDIAAPIRARETSLKFEELHDLLVNHESYLWQLEQQSATSFVPTANYSHRWRPQSFFNSRQSRWRPPAASPPPRGNTGAPRNGSFNSGQRRFKPKCQWCDQFGHTTKQCPKMTNSDFSANCAASSQRKNHKWLVDSAASHNMTTDLSNMTINSEYDGTDEVVIGDGSGLQVSHTGSLSLKTSNRVFHLRDTLCVPTIHKNLISVHHFTKHNNVFIEFHPTYFLVKDRITGATLLKGECEDGVYPFPEHLPSIKKNITAYVHERTTTDGWHKRLGHPSSKLVNHLIHAFSLPINKNGHSSLCTSCSKNKAHRQPFHTHGLTSNLPLELIYTDVWGPSHDIGINGFKYYVIFVDHYTKYIWLYPMTQKSTVQTIFPQFRNLVENRFNTKIKSLYSDNGGEFIGLKTYLSVHGISHYTTAPHTPQQNGISERRHRHLVETGLTLLTDAHMPLSYWPYAFQTAAYLINRMPTVILNNKSPFELLFNQKPNYLKLKQFGCLCFPLTRPYNKHKLEPKSKPCTFVGYSLSQNAYLCLDSSTDKIITSRHVIFHETQFPFQLTSHSNVSSSPSAGQQSSVSISIPKLFFDPPPPSSPLDMGHEVFTSSDNGPLSAPSPLQVSTPSSPLVFASPVSIQLPAPIELPASIDISASTVPSSEAIRVHKMTTRSMNNIYKLKKSFLVTKHPLPSSLEPTSVTAALADPRWREAMSTELTALMKHNTWTLVSPPLDCNIVGCKWVFRVKRLVDGSVDRFKARLVAKGFNQRPGLDYKETFSPVVKPVTIRTVLTLAVMQGWTLRQLDVNNAFLHGHLTETVYMKQPPEFRNPDYPDHVCCLTKAIYGLKQAPRAWFSALKHALTEFGFLNSKSDSSLFVFHTGSNLAYCLVYVDDLIITCNNSVFVASLVDHLGQKFSIKDLGLLHFFLGVEVIPTAAGLFLTQHKYIRDLLARTNMDGARYVNTPLSTSVPLQLNDGSSSIDSTEYCQVIGALQYLSLTRPDISFAVLNDQMTGDYKVKTLNQ</sequence>
<accession>A0AAD6MHK1</accession>
<evidence type="ECO:0000313" key="5">
    <source>
        <dbReference type="Proteomes" id="UP001164929"/>
    </source>
</evidence>
<dbReference type="InterPro" id="IPR036397">
    <property type="entry name" value="RNaseH_sf"/>
</dbReference>
<dbReference type="Pfam" id="PF07727">
    <property type="entry name" value="RVT_2"/>
    <property type="match status" value="1"/>
</dbReference>
<dbReference type="GO" id="GO:0015074">
    <property type="term" value="P:DNA integration"/>
    <property type="evidence" value="ECO:0007669"/>
    <property type="project" value="InterPro"/>
</dbReference>
<dbReference type="InterPro" id="IPR036875">
    <property type="entry name" value="Znf_CCHC_sf"/>
</dbReference>
<dbReference type="EMBL" id="JAQIZT010000009">
    <property type="protein sequence ID" value="KAJ6984422.1"/>
    <property type="molecule type" value="Genomic_DNA"/>
</dbReference>
<keyword evidence="5" id="KW-1185">Reference proteome</keyword>
<dbReference type="GO" id="GO:0004190">
    <property type="term" value="F:aspartic-type endopeptidase activity"/>
    <property type="evidence" value="ECO:0007669"/>
    <property type="project" value="UniProtKB-KW"/>
</dbReference>
<dbReference type="PANTHER" id="PTHR47481">
    <property type="match status" value="1"/>
</dbReference>
<dbReference type="SUPFAM" id="SSF57756">
    <property type="entry name" value="Retrovirus zinc finger-like domains"/>
    <property type="match status" value="1"/>
</dbReference>
<evidence type="ECO:0000313" key="4">
    <source>
        <dbReference type="EMBL" id="KAJ6984422.1"/>
    </source>
</evidence>
<keyword evidence="1" id="KW-0378">Hydrolase</keyword>
<name>A0AAD6MHK1_9ROSI</name>
<protein>
    <recommendedName>
        <fullName evidence="3">Integrase catalytic domain-containing protein</fullName>
    </recommendedName>
</protein>
<dbReference type="InterPro" id="IPR013103">
    <property type="entry name" value="RVT_2"/>
</dbReference>
<dbReference type="Gene3D" id="3.30.420.10">
    <property type="entry name" value="Ribonuclease H-like superfamily/Ribonuclease H"/>
    <property type="match status" value="1"/>
</dbReference>
<dbReference type="AlphaFoldDB" id="A0AAD6MHK1"/>
<gene>
    <name evidence="4" type="ORF">NC653_022632</name>
</gene>
<dbReference type="Pfam" id="PF22936">
    <property type="entry name" value="Pol_BBD"/>
    <property type="match status" value="1"/>
</dbReference>
<comment type="caution">
    <text evidence="4">The sequence shown here is derived from an EMBL/GenBank/DDBJ whole genome shotgun (WGS) entry which is preliminary data.</text>
</comment>
<dbReference type="InterPro" id="IPR054722">
    <property type="entry name" value="PolX-like_BBD"/>
</dbReference>
<organism evidence="4 5">
    <name type="scientific">Populus alba x Populus x berolinensis</name>
    <dbReference type="NCBI Taxonomy" id="444605"/>
    <lineage>
        <taxon>Eukaryota</taxon>
        <taxon>Viridiplantae</taxon>
        <taxon>Streptophyta</taxon>
        <taxon>Embryophyta</taxon>
        <taxon>Tracheophyta</taxon>
        <taxon>Spermatophyta</taxon>
        <taxon>Magnoliopsida</taxon>
        <taxon>eudicotyledons</taxon>
        <taxon>Gunneridae</taxon>
        <taxon>Pentapetalae</taxon>
        <taxon>rosids</taxon>
        <taxon>fabids</taxon>
        <taxon>Malpighiales</taxon>
        <taxon>Salicaceae</taxon>
        <taxon>Saliceae</taxon>
        <taxon>Populus</taxon>
    </lineage>
</organism>
<feature type="region of interest" description="Disordered" evidence="2">
    <location>
        <begin position="240"/>
        <end position="271"/>
    </location>
</feature>
<dbReference type="Proteomes" id="UP001164929">
    <property type="component" value="Chromosome 9"/>
</dbReference>
<dbReference type="Pfam" id="PF25597">
    <property type="entry name" value="SH3_retrovirus"/>
    <property type="match status" value="1"/>
</dbReference>
<dbReference type="InterPro" id="IPR001584">
    <property type="entry name" value="Integrase_cat-core"/>
</dbReference>
<feature type="domain" description="Integrase catalytic" evidence="3">
    <location>
        <begin position="501"/>
        <end position="665"/>
    </location>
</feature>
<dbReference type="SUPFAM" id="SSF56672">
    <property type="entry name" value="DNA/RNA polymerases"/>
    <property type="match status" value="1"/>
</dbReference>
<keyword evidence="1" id="KW-0064">Aspartyl protease</keyword>
<feature type="compositionally biased region" description="Polar residues" evidence="2">
    <location>
        <begin position="779"/>
        <end position="793"/>
    </location>
</feature>
<reference evidence="4" key="1">
    <citation type="journal article" date="2023" name="Mol. Ecol. Resour.">
        <title>Chromosome-level genome assembly of a triploid poplar Populus alba 'Berolinensis'.</title>
        <authorList>
            <person name="Chen S."/>
            <person name="Yu Y."/>
            <person name="Wang X."/>
            <person name="Wang S."/>
            <person name="Zhang T."/>
            <person name="Zhou Y."/>
            <person name="He R."/>
            <person name="Meng N."/>
            <person name="Wang Y."/>
            <person name="Liu W."/>
            <person name="Liu Z."/>
            <person name="Liu J."/>
            <person name="Guo Q."/>
            <person name="Huang H."/>
            <person name="Sederoff R.R."/>
            <person name="Wang G."/>
            <person name="Qu G."/>
            <person name="Chen S."/>
        </authorList>
    </citation>
    <scope>NUCLEOTIDE SEQUENCE</scope>
    <source>
        <strain evidence="4">SC-2020</strain>
    </source>
</reference>
<dbReference type="GO" id="GO:0008270">
    <property type="term" value="F:zinc ion binding"/>
    <property type="evidence" value="ECO:0007669"/>
    <property type="project" value="InterPro"/>
</dbReference>
<evidence type="ECO:0000256" key="2">
    <source>
        <dbReference type="SAM" id="MobiDB-lite"/>
    </source>
</evidence>
<dbReference type="Pfam" id="PF00665">
    <property type="entry name" value="rve"/>
    <property type="match status" value="1"/>
</dbReference>
<dbReference type="GO" id="GO:0003676">
    <property type="term" value="F:nucleic acid binding"/>
    <property type="evidence" value="ECO:0007669"/>
    <property type="project" value="InterPro"/>
</dbReference>
<dbReference type="InterPro" id="IPR057670">
    <property type="entry name" value="SH3_retrovirus"/>
</dbReference>
<proteinExistence type="predicted"/>
<dbReference type="PROSITE" id="PS50994">
    <property type="entry name" value="INTEGRASE"/>
    <property type="match status" value="1"/>
</dbReference>
<evidence type="ECO:0000259" key="3">
    <source>
        <dbReference type="PROSITE" id="PS50994"/>
    </source>
</evidence>
<keyword evidence="1" id="KW-0645">Protease</keyword>
<dbReference type="InterPro" id="IPR043502">
    <property type="entry name" value="DNA/RNA_pol_sf"/>
</dbReference>
<dbReference type="InterPro" id="IPR025724">
    <property type="entry name" value="GAG-pre-integrase_dom"/>
</dbReference>
<dbReference type="PANTHER" id="PTHR47481:SF9">
    <property type="entry name" value="RETROTRANSPOSON GAG DOMAIN-CONTAINING PROTEIN"/>
    <property type="match status" value="1"/>
</dbReference>
<feature type="region of interest" description="Disordered" evidence="2">
    <location>
        <begin position="773"/>
        <end position="793"/>
    </location>
</feature>
<dbReference type="SUPFAM" id="SSF53098">
    <property type="entry name" value="Ribonuclease H-like"/>
    <property type="match status" value="1"/>
</dbReference>
<evidence type="ECO:0000256" key="1">
    <source>
        <dbReference type="ARBA" id="ARBA00022750"/>
    </source>
</evidence>
<dbReference type="InterPro" id="IPR012337">
    <property type="entry name" value="RNaseH-like_sf"/>
</dbReference>
<dbReference type="Pfam" id="PF13976">
    <property type="entry name" value="gag_pre-integrs"/>
    <property type="match status" value="1"/>
</dbReference>
<dbReference type="Pfam" id="PF14223">
    <property type="entry name" value="Retrotran_gag_2"/>
    <property type="match status" value="1"/>
</dbReference>